<accession>A0A2D0NEL2</accession>
<dbReference type="CDD" id="cd04301">
    <property type="entry name" value="NAT_SF"/>
    <property type="match status" value="1"/>
</dbReference>
<dbReference type="GO" id="GO:0016747">
    <property type="term" value="F:acyltransferase activity, transferring groups other than amino-acyl groups"/>
    <property type="evidence" value="ECO:0007669"/>
    <property type="project" value="InterPro"/>
</dbReference>
<reference evidence="2 3" key="1">
    <citation type="submission" date="2017-10" db="EMBL/GenBank/DDBJ databases">
        <title>The draft genome sequence of Lewinella nigricans NBRC 102662.</title>
        <authorList>
            <person name="Wang K."/>
        </authorList>
    </citation>
    <scope>NUCLEOTIDE SEQUENCE [LARGE SCALE GENOMIC DNA]</scope>
    <source>
        <strain evidence="2 3">NBRC 102662</strain>
    </source>
</reference>
<dbReference type="Proteomes" id="UP000223913">
    <property type="component" value="Unassembled WGS sequence"/>
</dbReference>
<dbReference type="InterPro" id="IPR041496">
    <property type="entry name" value="YitH/HolE_GNAT"/>
</dbReference>
<keyword evidence="3" id="KW-1185">Reference proteome</keyword>
<organism evidence="2 3">
    <name type="scientific">Flavilitoribacter nigricans (strain ATCC 23147 / DSM 23189 / NBRC 102662 / NCIMB 1420 / SS-2)</name>
    <name type="common">Lewinella nigricans</name>
    <dbReference type="NCBI Taxonomy" id="1122177"/>
    <lineage>
        <taxon>Bacteria</taxon>
        <taxon>Pseudomonadati</taxon>
        <taxon>Bacteroidota</taxon>
        <taxon>Saprospiria</taxon>
        <taxon>Saprospirales</taxon>
        <taxon>Lewinellaceae</taxon>
        <taxon>Flavilitoribacter</taxon>
    </lineage>
</organism>
<dbReference type="Pfam" id="PF00583">
    <property type="entry name" value="Acetyltransf_1"/>
    <property type="match status" value="1"/>
</dbReference>
<dbReference type="RefSeq" id="WP_099149875.1">
    <property type="nucleotide sequence ID" value="NZ_PDUD01000017.1"/>
</dbReference>
<evidence type="ECO:0000313" key="3">
    <source>
        <dbReference type="Proteomes" id="UP000223913"/>
    </source>
</evidence>
<dbReference type="SUPFAM" id="SSF55729">
    <property type="entry name" value="Acyl-CoA N-acyltransferases (Nat)"/>
    <property type="match status" value="1"/>
</dbReference>
<dbReference type="OrthoDB" id="1096234at2"/>
<evidence type="ECO:0000259" key="1">
    <source>
        <dbReference type="PROSITE" id="PS51186"/>
    </source>
</evidence>
<dbReference type="PANTHER" id="PTHR47237">
    <property type="entry name" value="SLL0310 PROTEIN"/>
    <property type="match status" value="1"/>
</dbReference>
<dbReference type="Gene3D" id="3.40.630.90">
    <property type="match status" value="1"/>
</dbReference>
<dbReference type="PROSITE" id="PS51186">
    <property type="entry name" value="GNAT"/>
    <property type="match status" value="1"/>
</dbReference>
<name>A0A2D0NEL2_FLAN2</name>
<feature type="domain" description="N-acetyltransferase" evidence="1">
    <location>
        <begin position="2"/>
        <end position="139"/>
    </location>
</feature>
<dbReference type="InterPro" id="IPR016181">
    <property type="entry name" value="Acyl_CoA_acyltransferase"/>
</dbReference>
<dbReference type="PANTHER" id="PTHR47237:SF2">
    <property type="entry name" value="BLL4206 PROTEIN"/>
    <property type="match status" value="1"/>
</dbReference>
<dbReference type="Pfam" id="PF18014">
    <property type="entry name" value="Acetyltransf_18"/>
    <property type="match status" value="1"/>
</dbReference>
<gene>
    <name evidence="2" type="ORF">CRP01_09980</name>
</gene>
<evidence type="ECO:0000313" key="2">
    <source>
        <dbReference type="EMBL" id="PHN06619.1"/>
    </source>
</evidence>
<dbReference type="InterPro" id="IPR052729">
    <property type="entry name" value="Acyl/Acetyltrans_Enzymes"/>
</dbReference>
<proteinExistence type="predicted"/>
<dbReference type="InterPro" id="IPR000182">
    <property type="entry name" value="GNAT_dom"/>
</dbReference>
<dbReference type="EMBL" id="PDUD01000017">
    <property type="protein sequence ID" value="PHN06619.1"/>
    <property type="molecule type" value="Genomic_DNA"/>
</dbReference>
<protein>
    <recommendedName>
        <fullName evidence="1">N-acetyltransferase domain-containing protein</fullName>
    </recommendedName>
</protein>
<dbReference type="AlphaFoldDB" id="A0A2D0NEL2"/>
<comment type="caution">
    <text evidence="2">The sequence shown here is derived from an EMBL/GenBank/DDBJ whole genome shotgun (WGS) entry which is preliminary data.</text>
</comment>
<dbReference type="Gene3D" id="3.40.630.30">
    <property type="match status" value="1"/>
</dbReference>
<sequence length="282" mass="31024">MMALRELSVQDIPLGMAFKKMAGWNQLPADWEILLSLSQGGSYLATWQGKPAGTVTTIQYPGPFSWIGMVLVDPQYRGLGIGTGLLRAAIDYAQSTGPVLLDATPKGRKLYLTLGFSDICPLERLEADRLAIPSRANDPHIIPIRPDLLAACIEYDRLHFGARRDGLLRALWSNAPDYGWACLQDGKVKGYCLGRPGSRFDQIGPVVADDTVTARALLLAAARNIPGKPVIVDIMSEQIRWRSWLLELGFTVQRPFTRMSLGEWAAQRDRSGQFAIAGPEFG</sequence>